<organism evidence="2 3">
    <name type="scientific">Tritrichomonas musculus</name>
    <dbReference type="NCBI Taxonomy" id="1915356"/>
    <lineage>
        <taxon>Eukaryota</taxon>
        <taxon>Metamonada</taxon>
        <taxon>Parabasalia</taxon>
        <taxon>Tritrichomonadida</taxon>
        <taxon>Tritrichomonadidae</taxon>
        <taxon>Tritrichomonas</taxon>
    </lineage>
</organism>
<dbReference type="InterPro" id="IPR000182">
    <property type="entry name" value="GNAT_dom"/>
</dbReference>
<dbReference type="Proteomes" id="UP001470230">
    <property type="component" value="Unassembled WGS sequence"/>
</dbReference>
<reference evidence="2 3" key="1">
    <citation type="submission" date="2024-04" db="EMBL/GenBank/DDBJ databases">
        <title>Tritrichomonas musculus Genome.</title>
        <authorList>
            <person name="Alves-Ferreira E."/>
            <person name="Grigg M."/>
            <person name="Lorenzi H."/>
            <person name="Galac M."/>
        </authorList>
    </citation>
    <scope>NUCLEOTIDE SEQUENCE [LARGE SCALE GENOMIC DNA]</scope>
    <source>
        <strain evidence="2 3">EAF2021</strain>
    </source>
</reference>
<dbReference type="EMBL" id="JAPFFF010000027">
    <property type="protein sequence ID" value="KAK8848050.1"/>
    <property type="molecule type" value="Genomic_DNA"/>
</dbReference>
<dbReference type="PROSITE" id="PS51186">
    <property type="entry name" value="GNAT"/>
    <property type="match status" value="1"/>
</dbReference>
<comment type="caution">
    <text evidence="2">The sequence shown here is derived from an EMBL/GenBank/DDBJ whole genome shotgun (WGS) entry which is preliminary data.</text>
</comment>
<proteinExistence type="predicted"/>
<dbReference type="SUPFAM" id="SSF55729">
    <property type="entry name" value="Acyl-CoA N-acyltransferases (Nat)"/>
    <property type="match status" value="1"/>
</dbReference>
<dbReference type="InterPro" id="IPR016181">
    <property type="entry name" value="Acyl_CoA_acyltransferase"/>
</dbReference>
<keyword evidence="3" id="KW-1185">Reference proteome</keyword>
<evidence type="ECO:0000259" key="1">
    <source>
        <dbReference type="PROSITE" id="PS51186"/>
    </source>
</evidence>
<gene>
    <name evidence="2" type="ORF">M9Y10_019105</name>
</gene>
<protein>
    <recommendedName>
        <fullName evidence="1">N-acetyltransferase domain-containing protein</fullName>
    </recommendedName>
</protein>
<dbReference type="CDD" id="cd04301">
    <property type="entry name" value="NAT_SF"/>
    <property type="match status" value="1"/>
</dbReference>
<dbReference type="Pfam" id="PF13508">
    <property type="entry name" value="Acetyltransf_7"/>
    <property type="match status" value="1"/>
</dbReference>
<feature type="domain" description="N-acetyltransferase" evidence="1">
    <location>
        <begin position="1"/>
        <end position="129"/>
    </location>
</feature>
<evidence type="ECO:0000313" key="2">
    <source>
        <dbReference type="EMBL" id="KAK8848050.1"/>
    </source>
</evidence>
<evidence type="ECO:0000313" key="3">
    <source>
        <dbReference type="Proteomes" id="UP001470230"/>
    </source>
</evidence>
<sequence length="129" mass="15194">MIEKYLFQSDMYIMKDKLISDPLKNVIAEAVVSKISDQLVEIKNIAVSKLYQGKGYGKAFIDWICSYYKSNFKIKLIKVGTSEYGQGFYQKCGFKYSYKIENFFIHNYQDPIFENGKQVKHMYYLAKEL</sequence>
<accession>A0ABR2HIQ7</accession>
<dbReference type="Gene3D" id="3.40.630.30">
    <property type="match status" value="1"/>
</dbReference>
<name>A0ABR2HIQ7_9EUKA</name>